<dbReference type="AlphaFoldDB" id="A0A6S6SWR0"/>
<reference evidence="1" key="1">
    <citation type="submission" date="2020-01" db="EMBL/GenBank/DDBJ databases">
        <authorList>
            <person name="Meier V. D."/>
            <person name="Meier V D."/>
        </authorList>
    </citation>
    <scope>NUCLEOTIDE SEQUENCE</scope>
    <source>
        <strain evidence="1">HLG_WM_MAG_01</strain>
    </source>
</reference>
<proteinExistence type="predicted"/>
<evidence type="ECO:0000313" key="1">
    <source>
        <dbReference type="EMBL" id="CAA6807728.1"/>
    </source>
</evidence>
<name>A0A6S6SWR0_9BACT</name>
<dbReference type="EMBL" id="CACVAS010000047">
    <property type="protein sequence ID" value="CAA6807728.1"/>
    <property type="molecule type" value="Genomic_DNA"/>
</dbReference>
<sequence>MSKFMKLVERIDLRHMKGYTLRRFIKKYKEDILAYTKMNDEVFSSRTPHQQKIDILWQLSLSKLNNGYKSI</sequence>
<organism evidence="1">
    <name type="scientific">uncultured Sulfurovum sp</name>
    <dbReference type="NCBI Taxonomy" id="269237"/>
    <lineage>
        <taxon>Bacteria</taxon>
        <taxon>Pseudomonadati</taxon>
        <taxon>Campylobacterota</taxon>
        <taxon>Epsilonproteobacteria</taxon>
        <taxon>Campylobacterales</taxon>
        <taxon>Sulfurovaceae</taxon>
        <taxon>Sulfurovum</taxon>
        <taxon>environmental samples</taxon>
    </lineage>
</organism>
<accession>A0A6S6SWR0</accession>
<protein>
    <submittedName>
        <fullName evidence="1">Uncharacterized protein</fullName>
    </submittedName>
</protein>
<gene>
    <name evidence="1" type="ORF">HELGO_WM3328</name>
</gene>